<dbReference type="EMBL" id="CP107020">
    <property type="protein sequence ID" value="UYG15767.1"/>
    <property type="molecule type" value="Genomic_DNA"/>
</dbReference>
<evidence type="ECO:0000313" key="2">
    <source>
        <dbReference type="Proteomes" id="UP001164305"/>
    </source>
</evidence>
<organism evidence="1 2">
    <name type="scientific">Brachybacterium huguangmaarense</name>
    <dbReference type="NCBI Taxonomy" id="1652028"/>
    <lineage>
        <taxon>Bacteria</taxon>
        <taxon>Bacillati</taxon>
        <taxon>Actinomycetota</taxon>
        <taxon>Actinomycetes</taxon>
        <taxon>Micrococcales</taxon>
        <taxon>Dermabacteraceae</taxon>
        <taxon>Brachybacterium</taxon>
    </lineage>
</organism>
<reference evidence="1" key="1">
    <citation type="submission" date="2022-10" db="EMBL/GenBank/DDBJ databases">
        <title>Whole-Genome Sequencing of Brachybacterium huguangmaarense BRM-3, Isolated from Betula schmidtii.</title>
        <authorList>
            <person name="Haam D."/>
        </authorList>
    </citation>
    <scope>NUCLEOTIDE SEQUENCE</scope>
    <source>
        <strain evidence="1">BRM-3</strain>
    </source>
</reference>
<dbReference type="Proteomes" id="UP001164305">
    <property type="component" value="Chromosome"/>
</dbReference>
<proteinExistence type="predicted"/>
<gene>
    <name evidence="1" type="ORF">BRM3_08925</name>
</gene>
<evidence type="ECO:0008006" key="3">
    <source>
        <dbReference type="Google" id="ProtNLM"/>
    </source>
</evidence>
<keyword evidence="2" id="KW-1185">Reference proteome</keyword>
<accession>A0ABY6FY32</accession>
<sequence length="113" mass="12246">MSWGWFDDSMHAQTLVLKRVTVGAPDADGVAATTSVEHELEGYGVTPAGSQESSGEEKVITTRYHVSGPVTALVREHDEIAWNGTVFQVEGEPQTYVGGVLDHTEFFINKPKG</sequence>
<dbReference type="RefSeq" id="WP_263592981.1">
    <property type="nucleotide sequence ID" value="NZ_CP107020.1"/>
</dbReference>
<protein>
    <recommendedName>
        <fullName evidence="3">Head-to-tail stopper</fullName>
    </recommendedName>
</protein>
<evidence type="ECO:0000313" key="1">
    <source>
        <dbReference type="EMBL" id="UYG15767.1"/>
    </source>
</evidence>
<name>A0ABY6FY32_9MICO</name>